<dbReference type="STRING" id="644223.C4R5V3"/>
<evidence type="ECO:0000256" key="8">
    <source>
        <dbReference type="ARBA" id="ARBA00022989"/>
    </source>
</evidence>
<dbReference type="GO" id="GO:0000026">
    <property type="term" value="F:alpha-1,2-mannosyltransferase activity"/>
    <property type="evidence" value="ECO:0007669"/>
    <property type="project" value="EnsemblFungi"/>
</dbReference>
<evidence type="ECO:0000256" key="2">
    <source>
        <dbReference type="ARBA" id="ARBA00004687"/>
    </source>
</evidence>
<feature type="signal peptide" evidence="12">
    <location>
        <begin position="1"/>
        <end position="26"/>
    </location>
</feature>
<evidence type="ECO:0000256" key="6">
    <source>
        <dbReference type="ARBA" id="ARBA00022692"/>
    </source>
</evidence>
<comment type="similarity">
    <text evidence="10">Belongs to the glycosyltransferase 22 family. PIGZ subfamily.</text>
</comment>
<dbReference type="Pfam" id="PF03901">
    <property type="entry name" value="Glyco_transf_22"/>
    <property type="match status" value="1"/>
</dbReference>
<name>C4R5V3_KOMPG</name>
<evidence type="ECO:0000256" key="4">
    <source>
        <dbReference type="ARBA" id="ARBA00022676"/>
    </source>
</evidence>
<dbReference type="GeneID" id="8200237"/>
<reference evidence="13 14" key="1">
    <citation type="journal article" date="2009" name="Nat. Biotechnol.">
        <title>Genome sequence of the recombinant protein production host Pichia pastoris.</title>
        <authorList>
            <person name="De Schutter K."/>
            <person name="Lin Y.C."/>
            <person name="Tiels P."/>
            <person name="Van Hecke A."/>
            <person name="Glinka S."/>
            <person name="Weber-Lehmann J."/>
            <person name="Rouze P."/>
            <person name="Van de Peer Y."/>
            <person name="Callewaert N."/>
        </authorList>
    </citation>
    <scope>NUCLEOTIDE SEQUENCE [LARGE SCALE GENOMIC DNA]</scope>
    <source>
        <strain evidence="14">GS115 / ATCC 20864</strain>
    </source>
</reference>
<keyword evidence="4 11" id="KW-0328">Glycosyltransferase</keyword>
<protein>
    <recommendedName>
        <fullName evidence="11">Mannosyltransferase</fullName>
        <ecNumber evidence="11">2.4.1.-</ecNumber>
    </recommendedName>
</protein>
<keyword evidence="5" id="KW-0808">Transferase</keyword>
<dbReference type="RefSeq" id="XP_002493118.1">
    <property type="nucleotide sequence ID" value="XM_002493073.1"/>
</dbReference>
<dbReference type="PANTHER" id="PTHR22760">
    <property type="entry name" value="GLYCOSYLTRANSFERASE"/>
    <property type="match status" value="1"/>
</dbReference>
<dbReference type="OMA" id="GIMHQNG"/>
<comment type="pathway">
    <text evidence="2">Glycolipid biosynthesis; glycosylphosphatidylinositol-anchor biosynthesis.</text>
</comment>
<sequence length="474" mass="54592">MNWRSIYLLSIPFRIWLVFELSYIHPDEHFQSLEVLCNYFLGYSTNLPWEFSPETPSRSFGPLLLLYGPSIIAGKWFSLPPLSIYFICKLQLCLLTELATHWCLYKLMPTKKERIKAVYLNSLSYITLVYQSHTFSNSVETLIVLLCLAIINELKIEHHMSYPTIIWLAFLITFGVFNRITFLAWLLIPSYHLLPYFTSNFKALILFTLFGLLFSYGFIATDTLLFNSSQWLLTPINNLLYNLNHDNLAVHGLDSRLKHVLVNIPTMLGPGLLLFSRKHVYSLPFFSLVSGVCLLSVFPHQELRFLMPAIPLLSCCFDVQPRFSKYLLKAFIAFNVIMSIVMGVFHQGGVVPALNELHNIGYCPSTTVQVWWRTYKPPSYFLELSNQTVRFTNKDQDSKDELLKGDIIDAMGMPLEDLSVLLSKIDRPIKLVTPVGSSLLLEGMLNETWTYFYHIDLDHLENFAFGIGIYDVIN</sequence>
<dbReference type="InterPro" id="IPR005599">
    <property type="entry name" value="GPI_mannosylTrfase"/>
</dbReference>
<organism evidence="13 14">
    <name type="scientific">Komagataella phaffii (strain GS115 / ATCC 20864)</name>
    <name type="common">Yeast</name>
    <name type="synonym">Pichia pastoris</name>
    <dbReference type="NCBI Taxonomy" id="644223"/>
    <lineage>
        <taxon>Eukaryota</taxon>
        <taxon>Fungi</taxon>
        <taxon>Dikarya</taxon>
        <taxon>Ascomycota</taxon>
        <taxon>Saccharomycotina</taxon>
        <taxon>Pichiomycetes</taxon>
        <taxon>Pichiales</taxon>
        <taxon>Pichiaceae</taxon>
        <taxon>Komagataella</taxon>
    </lineage>
</organism>
<keyword evidence="3" id="KW-0337">GPI-anchor biosynthesis</keyword>
<dbReference type="FunCoup" id="C4R5V3">
    <property type="interactions" value="47"/>
</dbReference>
<feature type="transmembrane region" description="Helical" evidence="11">
    <location>
        <begin position="326"/>
        <end position="345"/>
    </location>
</feature>
<keyword evidence="6 11" id="KW-0812">Transmembrane</keyword>
<evidence type="ECO:0000256" key="3">
    <source>
        <dbReference type="ARBA" id="ARBA00022502"/>
    </source>
</evidence>
<dbReference type="CAZy" id="GT22">
    <property type="family name" value="Glycosyltransferase Family 22"/>
</dbReference>
<dbReference type="OrthoDB" id="10066429at2759"/>
<evidence type="ECO:0000313" key="13">
    <source>
        <dbReference type="EMBL" id="CAY70939.1"/>
    </source>
</evidence>
<dbReference type="KEGG" id="ppa:PAS_chr3_0882"/>
<gene>
    <name evidence="13" type="ordered locus">PAS_chr3_0882</name>
</gene>
<dbReference type="HOGENOM" id="CLU_022957_2_0_1"/>
<dbReference type="Proteomes" id="UP000000314">
    <property type="component" value="Chromosome 3"/>
</dbReference>
<evidence type="ECO:0000256" key="7">
    <source>
        <dbReference type="ARBA" id="ARBA00022824"/>
    </source>
</evidence>
<dbReference type="InParanoid" id="C4R5V3"/>
<dbReference type="PANTHER" id="PTHR22760:SF3">
    <property type="entry name" value="GPI MANNOSYLTRANSFERASE 4"/>
    <property type="match status" value="1"/>
</dbReference>
<accession>C4R5V3</accession>
<feature type="chain" id="PRO_5009950920" description="Mannosyltransferase" evidence="12">
    <location>
        <begin position="27"/>
        <end position="474"/>
    </location>
</feature>
<evidence type="ECO:0000256" key="9">
    <source>
        <dbReference type="ARBA" id="ARBA00023136"/>
    </source>
</evidence>
<dbReference type="GO" id="GO:0006506">
    <property type="term" value="P:GPI anchor biosynthetic process"/>
    <property type="evidence" value="ECO:0007669"/>
    <property type="project" value="UniProtKB-KW"/>
</dbReference>
<comment type="caution">
    <text evidence="11">Lacks conserved residue(s) required for the propagation of feature annotation.</text>
</comment>
<dbReference type="EMBL" id="FN392321">
    <property type="protein sequence ID" value="CAY70939.1"/>
    <property type="molecule type" value="Genomic_DNA"/>
</dbReference>
<dbReference type="AlphaFoldDB" id="C4R5V3"/>
<evidence type="ECO:0000313" key="14">
    <source>
        <dbReference type="Proteomes" id="UP000000314"/>
    </source>
</evidence>
<keyword evidence="7 11" id="KW-0256">Endoplasmic reticulum</keyword>
<dbReference type="eggNOG" id="KOG4123">
    <property type="taxonomic scope" value="Eukaryota"/>
</dbReference>
<proteinExistence type="inferred from homology"/>
<dbReference type="EC" id="2.4.1.-" evidence="11"/>
<keyword evidence="14" id="KW-1185">Reference proteome</keyword>
<dbReference type="GO" id="GO:0006276">
    <property type="term" value="P:plasmid maintenance"/>
    <property type="evidence" value="ECO:0007669"/>
    <property type="project" value="EnsemblFungi"/>
</dbReference>
<evidence type="ECO:0000256" key="5">
    <source>
        <dbReference type="ARBA" id="ARBA00022679"/>
    </source>
</evidence>
<feature type="transmembrane region" description="Helical" evidence="11">
    <location>
        <begin position="200"/>
        <end position="219"/>
    </location>
</feature>
<keyword evidence="8 11" id="KW-1133">Transmembrane helix</keyword>
<evidence type="ECO:0000256" key="12">
    <source>
        <dbReference type="SAM" id="SignalP"/>
    </source>
</evidence>
<evidence type="ECO:0000256" key="10">
    <source>
        <dbReference type="ARBA" id="ARBA00038466"/>
    </source>
</evidence>
<comment type="subcellular location">
    <subcellularLocation>
        <location evidence="1 11">Endoplasmic reticulum membrane</location>
        <topology evidence="1 11">Multi-pass membrane protein</topology>
    </subcellularLocation>
</comment>
<keyword evidence="9 11" id="KW-0472">Membrane</keyword>
<feature type="transmembrane region" description="Helical" evidence="11">
    <location>
        <begin position="164"/>
        <end position="188"/>
    </location>
</feature>
<evidence type="ECO:0000256" key="11">
    <source>
        <dbReference type="RuleBase" id="RU363075"/>
    </source>
</evidence>
<dbReference type="GO" id="GO:0005789">
    <property type="term" value="C:endoplasmic reticulum membrane"/>
    <property type="evidence" value="ECO:0007669"/>
    <property type="project" value="UniProtKB-SubCell"/>
</dbReference>
<keyword evidence="12" id="KW-0732">Signal</keyword>
<evidence type="ECO:0000256" key="1">
    <source>
        <dbReference type="ARBA" id="ARBA00004477"/>
    </source>
</evidence>